<evidence type="ECO:0000256" key="2">
    <source>
        <dbReference type="ARBA" id="ARBA00022723"/>
    </source>
</evidence>
<keyword evidence="2" id="KW-0479">Metal-binding</keyword>
<gene>
    <name evidence="8" type="ORF">GSY63_20225</name>
</gene>
<dbReference type="SUPFAM" id="SSF143975">
    <property type="entry name" value="IlvD/EDD N-terminal domain-like"/>
    <property type="match status" value="1"/>
</dbReference>
<name>A0A965ZIG7_9SPHI</name>
<dbReference type="InterPro" id="IPR042096">
    <property type="entry name" value="Dihydro-acid_dehy_C"/>
</dbReference>
<keyword evidence="9" id="KW-1185">Reference proteome</keyword>
<dbReference type="InterPro" id="IPR020558">
    <property type="entry name" value="DiOHA_6PGluconate_deHydtase_CS"/>
</dbReference>
<evidence type="ECO:0000259" key="7">
    <source>
        <dbReference type="Pfam" id="PF24877"/>
    </source>
</evidence>
<dbReference type="RefSeq" id="WP_166587687.1">
    <property type="nucleotide sequence ID" value="NZ_WWEO01000045.1"/>
</dbReference>
<evidence type="ECO:0000256" key="5">
    <source>
        <dbReference type="ARBA" id="ARBA00023239"/>
    </source>
</evidence>
<evidence type="ECO:0000256" key="3">
    <source>
        <dbReference type="ARBA" id="ARBA00023004"/>
    </source>
</evidence>
<reference evidence="8" key="2">
    <citation type="submission" date="2020-10" db="EMBL/GenBank/DDBJ databases">
        <title>Mucilaginibacter sp. nov., isolated from soil.</title>
        <authorList>
            <person name="Jeon C.O."/>
        </authorList>
    </citation>
    <scope>NUCLEOTIDE SEQUENCE</scope>
    <source>
        <strain evidence="8">R11</strain>
    </source>
</reference>
<keyword evidence="5 8" id="KW-0456">Lyase</keyword>
<sequence>MDLTEIIPDGHTISEPKKLRSQEWFGRKGKDGFIYRAWMKNQGIPAHQLQGKPVIGICNTWSELTPCNAHFRELAQSIKNGIYEAGGYPVEFPVMSLGETLMKPTAMLYRNLVSMDVEESIRANPLDGVVLLCGCDKTTPALVMGACSVDIPTIVVSGGPMLTGKYQGRDIGTSDIWRFFADQQSGKMTEEEMFAAEACMARSQGHCAVMGTASSMACMVESLGLSLPQNAAIPAADSRRKALAHLSGSRIVEMVREDLKMSDILTREAFENAIMVNAAIGGSTNFIIHLLAIAGRMEVDLTINDFNTKALKIPLLANLQPSGKYFMEDFFYAGGLPALMKALQEKLHQEAITVSGKPISQNYEDAECFNTEVIGTLDSPFNPVAGISVLKGNLCENGAVIKPSAASPHLMQHTGRAVVFESIEDFNHRINDPGLDVDKDCVLVLKNVGPKGYPGMPEVGNMLVPKKVMDTGVTDMVRISDGRMSGTGFGTVILHVSPEAAVGGTLAIVQDGDVITLDVPVGSLNIAISDEEIASRKEQLSSTTKVAERGYTRMYQTHVEQAHLGADLDFLKGGSGSKVLRDSH</sequence>
<evidence type="ECO:0000313" key="9">
    <source>
        <dbReference type="Proteomes" id="UP000638732"/>
    </source>
</evidence>
<accession>A0A965ZIG7</accession>
<feature type="domain" description="Dihydroxy-acid/6-phosphogluconate dehydratase C-terminal" evidence="7">
    <location>
        <begin position="372"/>
        <end position="566"/>
    </location>
</feature>
<dbReference type="AlphaFoldDB" id="A0A965ZIG7"/>
<dbReference type="PANTHER" id="PTHR43183:SF1">
    <property type="entry name" value="HYPOTHETICAL DIHYDROXY-ACID DEHYDRATASE (EUROFUNG)-RELATED"/>
    <property type="match status" value="1"/>
</dbReference>
<reference evidence="8" key="1">
    <citation type="submission" date="2020-01" db="EMBL/GenBank/DDBJ databases">
        <authorList>
            <person name="Seo Y.L."/>
        </authorList>
    </citation>
    <scope>NUCLEOTIDE SEQUENCE</scope>
    <source>
        <strain evidence="8">R11</strain>
    </source>
</reference>
<dbReference type="GO" id="GO:0004160">
    <property type="term" value="F:dihydroxy-acid dehydratase activity"/>
    <property type="evidence" value="ECO:0007669"/>
    <property type="project" value="UniProtKB-EC"/>
</dbReference>
<dbReference type="Pfam" id="PF00920">
    <property type="entry name" value="ILVD_EDD_N"/>
    <property type="match status" value="1"/>
</dbReference>
<comment type="similarity">
    <text evidence="1">Belongs to the IlvD/Edd family.</text>
</comment>
<dbReference type="InterPro" id="IPR037237">
    <property type="entry name" value="IlvD/EDD_N"/>
</dbReference>
<dbReference type="Pfam" id="PF24877">
    <property type="entry name" value="ILV_EDD_C"/>
    <property type="match status" value="1"/>
</dbReference>
<dbReference type="PANTHER" id="PTHR43183">
    <property type="entry name" value="HYPOTHETICAL DIHYDROXYACID DEHYDRATASE (EUROFUNG)-RELATED"/>
    <property type="match status" value="1"/>
</dbReference>
<organism evidence="8 9">
    <name type="scientific">Mucilaginibacter agri</name>
    <dbReference type="NCBI Taxonomy" id="2695265"/>
    <lineage>
        <taxon>Bacteria</taxon>
        <taxon>Pseudomonadati</taxon>
        <taxon>Bacteroidota</taxon>
        <taxon>Sphingobacteriia</taxon>
        <taxon>Sphingobacteriales</taxon>
        <taxon>Sphingobacteriaceae</taxon>
        <taxon>Mucilaginibacter</taxon>
    </lineage>
</organism>
<dbReference type="GO" id="GO:0046872">
    <property type="term" value="F:metal ion binding"/>
    <property type="evidence" value="ECO:0007669"/>
    <property type="project" value="UniProtKB-KW"/>
</dbReference>
<dbReference type="GO" id="GO:0051536">
    <property type="term" value="F:iron-sulfur cluster binding"/>
    <property type="evidence" value="ECO:0007669"/>
    <property type="project" value="UniProtKB-KW"/>
</dbReference>
<dbReference type="Proteomes" id="UP000638732">
    <property type="component" value="Unassembled WGS sequence"/>
</dbReference>
<comment type="caution">
    <text evidence="8">The sequence shown here is derived from an EMBL/GenBank/DDBJ whole genome shotgun (WGS) entry which is preliminary data.</text>
</comment>
<proteinExistence type="inferred from homology"/>
<dbReference type="SUPFAM" id="SSF52016">
    <property type="entry name" value="LeuD/IlvD-like"/>
    <property type="match status" value="1"/>
</dbReference>
<protein>
    <submittedName>
        <fullName evidence="8">Dihydroxy-acid dehydratase</fullName>
        <ecNumber evidence="8">4.2.1.9</ecNumber>
    </submittedName>
</protein>
<dbReference type="FunFam" id="3.50.30.80:FF:000001">
    <property type="entry name" value="Dihydroxy-acid dehydratase"/>
    <property type="match status" value="1"/>
</dbReference>
<evidence type="ECO:0000313" key="8">
    <source>
        <dbReference type="EMBL" id="NCD71704.1"/>
    </source>
</evidence>
<dbReference type="InterPro" id="IPR052352">
    <property type="entry name" value="Sugar_Degrad_Dehydratases"/>
</dbReference>
<dbReference type="NCBIfam" id="NF004784">
    <property type="entry name" value="PRK06131.1"/>
    <property type="match status" value="1"/>
</dbReference>
<dbReference type="EC" id="4.2.1.9" evidence="8"/>
<evidence type="ECO:0000259" key="6">
    <source>
        <dbReference type="Pfam" id="PF00920"/>
    </source>
</evidence>
<keyword evidence="4" id="KW-0411">Iron-sulfur</keyword>
<dbReference type="Gene3D" id="3.50.30.80">
    <property type="entry name" value="IlvD/EDD C-terminal domain-like"/>
    <property type="match status" value="1"/>
</dbReference>
<evidence type="ECO:0000256" key="4">
    <source>
        <dbReference type="ARBA" id="ARBA00023014"/>
    </source>
</evidence>
<dbReference type="InterPro" id="IPR056740">
    <property type="entry name" value="ILV_EDD_C"/>
</dbReference>
<dbReference type="NCBIfam" id="NF009560">
    <property type="entry name" value="PRK13017.1"/>
    <property type="match status" value="1"/>
</dbReference>
<dbReference type="EMBL" id="WWEO01000045">
    <property type="protein sequence ID" value="NCD71704.1"/>
    <property type="molecule type" value="Genomic_DNA"/>
</dbReference>
<dbReference type="InterPro" id="IPR000581">
    <property type="entry name" value="ILV_EDD_N"/>
</dbReference>
<keyword evidence="3" id="KW-0408">Iron</keyword>
<evidence type="ECO:0000256" key="1">
    <source>
        <dbReference type="ARBA" id="ARBA00006486"/>
    </source>
</evidence>
<feature type="domain" description="Dihydroxy-acid/6-phosphogluconate dehydratase N-terminal" evidence="6">
    <location>
        <begin position="52"/>
        <end position="362"/>
    </location>
</feature>
<dbReference type="PROSITE" id="PS00886">
    <property type="entry name" value="ILVD_EDD_1"/>
    <property type="match status" value="1"/>
</dbReference>